<dbReference type="AlphaFoldDB" id="A0A2P6VE29"/>
<keyword evidence="5" id="KW-0602">Photosynthesis</keyword>
<evidence type="ECO:0000256" key="13">
    <source>
        <dbReference type="ARBA" id="ARBA00031756"/>
    </source>
</evidence>
<organism evidence="17 18">
    <name type="scientific">Micractinium conductrix</name>
    <dbReference type="NCBI Taxonomy" id="554055"/>
    <lineage>
        <taxon>Eukaryota</taxon>
        <taxon>Viridiplantae</taxon>
        <taxon>Chlorophyta</taxon>
        <taxon>core chlorophytes</taxon>
        <taxon>Trebouxiophyceae</taxon>
        <taxon>Chlorellales</taxon>
        <taxon>Chlorellaceae</taxon>
        <taxon>Chlorella clade</taxon>
        <taxon>Micractinium</taxon>
    </lineage>
</organism>
<feature type="transmembrane region" description="Helical" evidence="15">
    <location>
        <begin position="403"/>
        <end position="421"/>
    </location>
</feature>
<dbReference type="Pfam" id="PF00575">
    <property type="entry name" value="S1"/>
    <property type="match status" value="1"/>
</dbReference>
<dbReference type="InterPro" id="IPR009806">
    <property type="entry name" value="PSII_PsbW_class2"/>
</dbReference>
<dbReference type="Pfam" id="PF07541">
    <property type="entry name" value="EIF_2_alpha"/>
    <property type="match status" value="1"/>
</dbReference>
<proteinExistence type="inferred from homology"/>
<dbReference type="GO" id="GO:0003743">
    <property type="term" value="F:translation initiation factor activity"/>
    <property type="evidence" value="ECO:0007669"/>
    <property type="project" value="UniProtKB-KW"/>
</dbReference>
<comment type="similarity">
    <text evidence="2">Belongs to the eIF-2-alpha family.</text>
</comment>
<keyword evidence="6 17" id="KW-0396">Initiation factor</keyword>
<feature type="region of interest" description="Disordered" evidence="14">
    <location>
        <begin position="276"/>
        <end position="298"/>
    </location>
</feature>
<evidence type="ECO:0000256" key="12">
    <source>
        <dbReference type="ARBA" id="ARBA00023276"/>
    </source>
</evidence>
<dbReference type="CDD" id="cd04452">
    <property type="entry name" value="S1_IF2_alpha"/>
    <property type="match status" value="1"/>
</dbReference>
<dbReference type="GO" id="GO:0043022">
    <property type="term" value="F:ribosome binding"/>
    <property type="evidence" value="ECO:0007669"/>
    <property type="project" value="TreeGrafter"/>
</dbReference>
<dbReference type="InterPro" id="IPR012340">
    <property type="entry name" value="NA-bd_OB-fold"/>
</dbReference>
<accession>A0A2P6VE29</accession>
<keyword evidence="18" id="KW-1185">Reference proteome</keyword>
<dbReference type="FunFam" id="2.40.50.140:FF:000015">
    <property type="entry name" value="Eukaryotic translation initiation factor 2 subunit alpha"/>
    <property type="match status" value="1"/>
</dbReference>
<dbReference type="GO" id="GO:0009535">
    <property type="term" value="C:chloroplast thylakoid membrane"/>
    <property type="evidence" value="ECO:0007669"/>
    <property type="project" value="UniProtKB-SubCell"/>
</dbReference>
<dbReference type="STRING" id="554055.A0A2P6VE29"/>
<comment type="subcellular location">
    <subcellularLocation>
        <location evidence="1">Plastid</location>
        <location evidence="1">Chloroplast thylakoid membrane</location>
        <topology evidence="1">Single-pass membrane protein</topology>
    </subcellularLocation>
</comment>
<reference evidence="17 18" key="1">
    <citation type="journal article" date="2018" name="Plant J.">
        <title>Genome sequences of Chlorella sorokiniana UTEX 1602 and Micractinium conductrix SAG 241.80: implications to maltose excretion by a green alga.</title>
        <authorList>
            <person name="Arriola M.B."/>
            <person name="Velmurugan N."/>
            <person name="Zhang Y."/>
            <person name="Plunkett M.H."/>
            <person name="Hondzo H."/>
            <person name="Barney B.M."/>
        </authorList>
    </citation>
    <scope>NUCLEOTIDE SEQUENCE [LARGE SCALE GENOMIC DNA]</scope>
    <source>
        <strain evidence="17 18">SAG 241.80</strain>
    </source>
</reference>
<keyword evidence="9" id="KW-0648">Protein biosynthesis</keyword>
<evidence type="ECO:0000256" key="4">
    <source>
        <dbReference type="ARBA" id="ARBA00022528"/>
    </source>
</evidence>
<dbReference type="InterPro" id="IPR003029">
    <property type="entry name" value="S1_domain"/>
</dbReference>
<keyword evidence="11 15" id="KW-0472">Membrane</keyword>
<gene>
    <name evidence="17" type="ORF">C2E20_4575</name>
</gene>
<dbReference type="InterPro" id="IPR024055">
    <property type="entry name" value="TIF2_asu_C"/>
</dbReference>
<evidence type="ECO:0000256" key="14">
    <source>
        <dbReference type="SAM" id="MobiDB-lite"/>
    </source>
</evidence>
<dbReference type="OrthoDB" id="1685042at2759"/>
<dbReference type="InterPro" id="IPR044126">
    <property type="entry name" value="S1_IF2_alpha"/>
</dbReference>
<dbReference type="PROSITE" id="PS50126">
    <property type="entry name" value="S1"/>
    <property type="match status" value="1"/>
</dbReference>
<dbReference type="SMART" id="SM00316">
    <property type="entry name" value="S1"/>
    <property type="match status" value="1"/>
</dbReference>
<keyword evidence="15" id="KW-0812">Transmembrane</keyword>
<dbReference type="GO" id="GO:0005850">
    <property type="term" value="C:eukaryotic translation initiation factor 2 complex"/>
    <property type="evidence" value="ECO:0007669"/>
    <property type="project" value="TreeGrafter"/>
</dbReference>
<evidence type="ECO:0000256" key="10">
    <source>
        <dbReference type="ARBA" id="ARBA00023078"/>
    </source>
</evidence>
<evidence type="ECO:0000313" key="18">
    <source>
        <dbReference type="Proteomes" id="UP000239649"/>
    </source>
</evidence>
<evidence type="ECO:0000256" key="7">
    <source>
        <dbReference type="ARBA" id="ARBA00022553"/>
    </source>
</evidence>
<dbReference type="GO" id="GO:0033290">
    <property type="term" value="C:eukaryotic 48S preinitiation complex"/>
    <property type="evidence" value="ECO:0007669"/>
    <property type="project" value="TreeGrafter"/>
</dbReference>
<dbReference type="Gene3D" id="1.10.150.190">
    <property type="entry name" value="Translation initiation factor 2, subunit 1, domain 2"/>
    <property type="match status" value="1"/>
</dbReference>
<dbReference type="SUPFAM" id="SSF110993">
    <property type="entry name" value="eIF-2-alpha, C-terminal domain"/>
    <property type="match status" value="1"/>
</dbReference>
<dbReference type="InterPro" id="IPR011488">
    <property type="entry name" value="TIF_2_asu"/>
</dbReference>
<dbReference type="Proteomes" id="UP000239649">
    <property type="component" value="Unassembled WGS sequence"/>
</dbReference>
<keyword evidence="10" id="KW-0793">Thylakoid</keyword>
<evidence type="ECO:0000256" key="1">
    <source>
        <dbReference type="ARBA" id="ARBA00004581"/>
    </source>
</evidence>
<dbReference type="GO" id="GO:0009523">
    <property type="term" value="C:photosystem II"/>
    <property type="evidence" value="ECO:0007669"/>
    <property type="project" value="UniProtKB-KW"/>
</dbReference>
<evidence type="ECO:0000256" key="15">
    <source>
        <dbReference type="SAM" id="Phobius"/>
    </source>
</evidence>
<keyword evidence="15" id="KW-1133">Transmembrane helix</keyword>
<keyword evidence="8" id="KW-0934">Plastid</keyword>
<dbReference type="PANTHER" id="PTHR10602:SF0">
    <property type="entry name" value="EUKARYOTIC TRANSLATION INITIATION FACTOR 2 SUBUNIT 1"/>
    <property type="match status" value="1"/>
</dbReference>
<dbReference type="PANTHER" id="PTHR10602">
    <property type="entry name" value="EUKARYOTIC TRANSLATION INITIATION FACTOR 2 SUBUNIT 1"/>
    <property type="match status" value="1"/>
</dbReference>
<dbReference type="EMBL" id="LHPF02000011">
    <property type="protein sequence ID" value="PSC72346.1"/>
    <property type="molecule type" value="Genomic_DNA"/>
</dbReference>
<dbReference type="Pfam" id="PF07123">
    <property type="entry name" value="PsbW"/>
    <property type="match status" value="1"/>
</dbReference>
<sequence length="438" mass="47844">MVQVRSIAEMGAYVSLLEYGGIEGMILLSELSRRRIRSVQKLIKVGRQEPVMVLRVDKEKGYIDLSKRRVSPEDLQKCEDRFAKSKMVHSIMRHVAETTGSNLEQLYTEVAWPLYRLYGHAYNAFAGMVTDADADAVFKRLVDEVHSGTAPEVLTQAVREGILVNIRRRLTPQPIKIRADIEMTCFSYDGVEKIKDAIRAAQACGSEACPVSMKLVAAPRYVLTTQTLDKAQGIEVLNGAVDACKASIEGDKGRMVVKEAARAVSEKEERALEEELQAAEAANREVSGDTDEEEEFEEGMDVDVDAGPALAPSPAHPDTAKMQATAALSCTAPLRVAKPTVARQQPVRAVVCRAQQQNLAQKAAAAAVSLPALLAAHPAFALVDDRMNGDGTGRILGINDPSLFWVIAGVFTTIWAVYYVAGRDIDQEDNDDNFGLKL</sequence>
<keyword evidence="7" id="KW-0597">Phosphoprotein</keyword>
<feature type="domain" description="S1 motif" evidence="16">
    <location>
        <begin position="1"/>
        <end position="68"/>
    </location>
</feature>
<evidence type="ECO:0000256" key="2">
    <source>
        <dbReference type="ARBA" id="ARBA00007223"/>
    </source>
</evidence>
<dbReference type="FunFam" id="3.30.70.1130:FF:000001">
    <property type="entry name" value="Eukaryotic translation initiation factor 2 subunit 1"/>
    <property type="match status" value="1"/>
</dbReference>
<comment type="caution">
    <text evidence="17">The sequence shown here is derived from an EMBL/GenBank/DDBJ whole genome shotgun (WGS) entry which is preliminary data.</text>
</comment>
<dbReference type="SUPFAM" id="SSF50249">
    <property type="entry name" value="Nucleic acid-binding proteins"/>
    <property type="match status" value="1"/>
</dbReference>
<keyword evidence="12" id="KW-0604">Photosystem II</keyword>
<dbReference type="Gene3D" id="3.30.70.1130">
    <property type="entry name" value="EIF_2_alpha"/>
    <property type="match status" value="1"/>
</dbReference>
<dbReference type="FunFam" id="1.10.150.190:FF:000003">
    <property type="entry name" value="Eukaryotic translation initiation factor 2 subunit alpha"/>
    <property type="match status" value="1"/>
</dbReference>
<feature type="compositionally biased region" description="Acidic residues" evidence="14">
    <location>
        <begin position="288"/>
        <end position="298"/>
    </location>
</feature>
<dbReference type="Gene3D" id="2.40.50.140">
    <property type="entry name" value="Nucleic acid-binding proteins"/>
    <property type="match status" value="1"/>
</dbReference>
<evidence type="ECO:0000256" key="3">
    <source>
        <dbReference type="ARBA" id="ARBA00010395"/>
    </source>
</evidence>
<evidence type="ECO:0000256" key="5">
    <source>
        <dbReference type="ARBA" id="ARBA00022531"/>
    </source>
</evidence>
<evidence type="ECO:0000313" key="17">
    <source>
        <dbReference type="EMBL" id="PSC72346.1"/>
    </source>
</evidence>
<dbReference type="InterPro" id="IPR024054">
    <property type="entry name" value="TIF2_asu_middle_sf"/>
</dbReference>
<dbReference type="GO" id="GO:0003723">
    <property type="term" value="F:RNA binding"/>
    <property type="evidence" value="ECO:0007669"/>
    <property type="project" value="InterPro"/>
</dbReference>
<evidence type="ECO:0000256" key="11">
    <source>
        <dbReference type="ARBA" id="ARBA00023136"/>
    </source>
</evidence>
<dbReference type="SUPFAM" id="SSF116742">
    <property type="entry name" value="eIF2alpha middle domain-like"/>
    <property type="match status" value="1"/>
</dbReference>
<evidence type="ECO:0000256" key="9">
    <source>
        <dbReference type="ARBA" id="ARBA00022917"/>
    </source>
</evidence>
<comment type="similarity">
    <text evidence="3">Belongs to the psbW family.</text>
</comment>
<evidence type="ECO:0000256" key="8">
    <source>
        <dbReference type="ARBA" id="ARBA00022640"/>
    </source>
</evidence>
<evidence type="ECO:0000259" key="16">
    <source>
        <dbReference type="PROSITE" id="PS50126"/>
    </source>
</evidence>
<name>A0A2P6VE29_9CHLO</name>
<protein>
    <recommendedName>
        <fullName evidence="13">PSII 6.1 kDa protein</fullName>
    </recommendedName>
</protein>
<evidence type="ECO:0000256" key="6">
    <source>
        <dbReference type="ARBA" id="ARBA00022540"/>
    </source>
</evidence>
<keyword evidence="4" id="KW-0150">Chloroplast</keyword>
<dbReference type="GO" id="GO:0015979">
    <property type="term" value="P:photosynthesis"/>
    <property type="evidence" value="ECO:0007669"/>
    <property type="project" value="UniProtKB-KW"/>
</dbReference>